<protein>
    <submittedName>
        <fullName evidence="1">Uncharacterized protein</fullName>
    </submittedName>
</protein>
<evidence type="ECO:0000313" key="2">
    <source>
        <dbReference type="Proteomes" id="UP000194236"/>
    </source>
</evidence>
<keyword evidence="2" id="KW-1185">Reference proteome</keyword>
<dbReference type="Proteomes" id="UP000194236">
    <property type="component" value="Unassembled WGS sequence"/>
</dbReference>
<dbReference type="EMBL" id="MUJZ01007002">
    <property type="protein sequence ID" value="OTF82727.1"/>
    <property type="molecule type" value="Genomic_DNA"/>
</dbReference>
<gene>
    <name evidence="1" type="ORF">BLA29_013502</name>
</gene>
<dbReference type="AlphaFoldDB" id="A0A1Y3BRM8"/>
<proteinExistence type="predicted"/>
<name>A0A1Y3BRM8_EURMA</name>
<sequence length="49" mass="5852">MAIIINVSLNSFMICIKYLIIVDIIMNQIHNIVFSPIHWKKYLKENYVN</sequence>
<reference evidence="1 2" key="1">
    <citation type="submission" date="2017-03" db="EMBL/GenBank/DDBJ databases">
        <title>Genome Survey of Euroglyphus maynei.</title>
        <authorList>
            <person name="Arlian L.G."/>
            <person name="Morgan M.S."/>
            <person name="Rider S.D."/>
        </authorList>
    </citation>
    <scope>NUCLEOTIDE SEQUENCE [LARGE SCALE GENOMIC DNA]</scope>
    <source>
        <strain evidence="1">Arlian Lab</strain>
        <tissue evidence="1">Whole body</tissue>
    </source>
</reference>
<organism evidence="1 2">
    <name type="scientific">Euroglyphus maynei</name>
    <name type="common">Mayne's house dust mite</name>
    <dbReference type="NCBI Taxonomy" id="6958"/>
    <lineage>
        <taxon>Eukaryota</taxon>
        <taxon>Metazoa</taxon>
        <taxon>Ecdysozoa</taxon>
        <taxon>Arthropoda</taxon>
        <taxon>Chelicerata</taxon>
        <taxon>Arachnida</taxon>
        <taxon>Acari</taxon>
        <taxon>Acariformes</taxon>
        <taxon>Sarcoptiformes</taxon>
        <taxon>Astigmata</taxon>
        <taxon>Psoroptidia</taxon>
        <taxon>Analgoidea</taxon>
        <taxon>Pyroglyphidae</taxon>
        <taxon>Pyroglyphinae</taxon>
        <taxon>Euroglyphus</taxon>
    </lineage>
</organism>
<evidence type="ECO:0000313" key="1">
    <source>
        <dbReference type="EMBL" id="OTF82727.1"/>
    </source>
</evidence>
<comment type="caution">
    <text evidence="1">The sequence shown here is derived from an EMBL/GenBank/DDBJ whole genome shotgun (WGS) entry which is preliminary data.</text>
</comment>
<accession>A0A1Y3BRM8</accession>